<dbReference type="Gene3D" id="1.10.390.10">
    <property type="entry name" value="Neutral Protease Domain 2"/>
    <property type="match status" value="1"/>
</dbReference>
<sequence length="688" mass="80154">MKYIFLLMCSFAWSQQTNFVDFTTANAMLTINAENKSVAGTVTYTFDVLKDTDTIAIDAQNMTFDEVLINKKSVPFQNNKKALLLVSNFKKGNYTLSFNYQCSPKQALYFVGSTALDNLQIWTQGQGKYTSHWFPSFDDVKEKVVFNLAIQFDKEYSIISNGILKEKIVKDNKATWNYKMTKPMSSYLLMLAIGKFDKRIEFSKSKVPLHTYLEPNDSARFDWTYRYNKQLFDALEKLIGVPYPWEVYQQVPVRDFLYAGMENTTATIFNSRYVVDEVGFNDRSYTNVNAHELAHQWFGNLITAKSSTHHWLQEGFATYFALLAERELYGDDYFYFKLYESAQQLKYASRTDAIPVLNAKASSLTFYQKGAWALFVLHHDIGDEAFKKVIRNYLTKHAYQTVNTDDFFAEVRKVASYDVKNFSKIWLESTAFDTPKSNELLSKNKMIQSLLAVEQFKKVGWDQKFDSILKIMDSQVYFSVKEAVLKQLKNERWECQAVFFTKALQSNDLQLRQVVAQLLPQFPASFREQYETLLQDASYQTQEIALYTLCNLFPENRSKYLDQSRNWVGFNDYNLRVLWLSLAITTPNYLNDLDSKVKELKSYASAKYEANIRQNALEKLIAFELIDEVVLRELVQATTHHMWQFSKFGRDSIRLLLKNPQWRNAFIALEPNLEATEKAQLNRLLKEL</sequence>
<keyword evidence="7" id="KW-0645">Protease</keyword>
<dbReference type="InterPro" id="IPR045357">
    <property type="entry name" value="Aminopeptidase_N-like_N"/>
</dbReference>
<organism evidence="15 16">
    <name type="scientific">Flavobacterium turcicum</name>
    <dbReference type="NCBI Taxonomy" id="2764718"/>
    <lineage>
        <taxon>Bacteria</taxon>
        <taxon>Pseudomonadati</taxon>
        <taxon>Bacteroidota</taxon>
        <taxon>Flavobacteriia</taxon>
        <taxon>Flavobacteriales</taxon>
        <taxon>Flavobacteriaceae</taxon>
        <taxon>Flavobacterium</taxon>
    </lineage>
</organism>
<dbReference type="PANTHER" id="PTHR11533:SF174">
    <property type="entry name" value="PUROMYCIN-SENSITIVE AMINOPEPTIDASE-RELATED"/>
    <property type="match status" value="1"/>
</dbReference>
<reference evidence="15 16" key="1">
    <citation type="submission" date="2020-08" db="EMBL/GenBank/DDBJ databases">
        <title>Description of novel Flavobacterium F-400 isolate.</title>
        <authorList>
            <person name="Saticioglu I."/>
            <person name="Duman M."/>
            <person name="Altun S."/>
        </authorList>
    </citation>
    <scope>NUCLEOTIDE SEQUENCE [LARGE SCALE GENOMIC DNA]</scope>
    <source>
        <strain evidence="15 16">F-400</strain>
    </source>
</reference>
<feature type="domain" description="Peptidase M1 membrane alanine aminopeptidase" evidence="13">
    <location>
        <begin position="225"/>
        <end position="426"/>
    </location>
</feature>
<evidence type="ECO:0000256" key="4">
    <source>
        <dbReference type="ARBA" id="ARBA00012564"/>
    </source>
</evidence>
<comment type="catalytic activity">
    <reaction evidence="1">
        <text>Release of an N-terminal amino acid, Xaa-|-Yaa- from a peptide, amide or arylamide. Xaa is preferably Ala, but may be most amino acids including Pro (slow action). When a terminal hydrophobic residue is followed by a prolyl residue, the two may be released as an intact Xaa-Pro dipeptide.</text>
        <dbReference type="EC" id="3.4.11.2"/>
    </reaction>
</comment>
<keyword evidence="9" id="KW-0378">Hydrolase</keyword>
<comment type="cofactor">
    <cofactor evidence="2">
        <name>Zn(2+)</name>
        <dbReference type="ChEBI" id="CHEBI:29105"/>
    </cofactor>
</comment>
<dbReference type="Pfam" id="PF17900">
    <property type="entry name" value="Peptidase_M1_N"/>
    <property type="match status" value="1"/>
</dbReference>
<name>A0ABR7JJQ7_9FLAO</name>
<keyword evidence="6" id="KW-0031">Aminopeptidase</keyword>
<keyword evidence="10" id="KW-0862">Zinc</keyword>
<dbReference type="Pfam" id="PF01433">
    <property type="entry name" value="Peptidase_M1"/>
    <property type="match status" value="1"/>
</dbReference>
<dbReference type="RefSeq" id="WP_166138858.1">
    <property type="nucleotide sequence ID" value="NZ_JAAOBY010000010.1"/>
</dbReference>
<evidence type="ECO:0000256" key="1">
    <source>
        <dbReference type="ARBA" id="ARBA00000098"/>
    </source>
</evidence>
<gene>
    <name evidence="15" type="ORF">H8R26_14150</name>
</gene>
<dbReference type="PANTHER" id="PTHR11533">
    <property type="entry name" value="PROTEASE M1 ZINC METALLOPROTEASE"/>
    <property type="match status" value="1"/>
</dbReference>
<proteinExistence type="inferred from homology"/>
<keyword evidence="12" id="KW-0732">Signal</keyword>
<keyword evidence="16" id="KW-1185">Reference proteome</keyword>
<evidence type="ECO:0000256" key="10">
    <source>
        <dbReference type="ARBA" id="ARBA00022833"/>
    </source>
</evidence>
<dbReference type="InterPro" id="IPR014782">
    <property type="entry name" value="Peptidase_M1_dom"/>
</dbReference>
<evidence type="ECO:0000256" key="6">
    <source>
        <dbReference type="ARBA" id="ARBA00022438"/>
    </source>
</evidence>
<dbReference type="InterPro" id="IPR042097">
    <property type="entry name" value="Aminopeptidase_N-like_N_sf"/>
</dbReference>
<dbReference type="InterPro" id="IPR027268">
    <property type="entry name" value="Peptidase_M4/M1_CTD_sf"/>
</dbReference>
<evidence type="ECO:0000259" key="14">
    <source>
        <dbReference type="Pfam" id="PF17900"/>
    </source>
</evidence>
<dbReference type="EC" id="3.4.11.2" evidence="4"/>
<keyword evidence="11" id="KW-0482">Metalloprotease</keyword>
<evidence type="ECO:0000256" key="9">
    <source>
        <dbReference type="ARBA" id="ARBA00022801"/>
    </source>
</evidence>
<dbReference type="SUPFAM" id="SSF48371">
    <property type="entry name" value="ARM repeat"/>
    <property type="match status" value="1"/>
</dbReference>
<dbReference type="Gene3D" id="2.60.40.1730">
    <property type="entry name" value="tricorn interacting facor f3 domain"/>
    <property type="match status" value="1"/>
</dbReference>
<dbReference type="InterPro" id="IPR050344">
    <property type="entry name" value="Peptidase_M1_aminopeptidases"/>
</dbReference>
<feature type="chain" id="PRO_5047484593" description="Aminopeptidase N" evidence="12">
    <location>
        <begin position="20"/>
        <end position="688"/>
    </location>
</feature>
<evidence type="ECO:0000256" key="3">
    <source>
        <dbReference type="ARBA" id="ARBA00010136"/>
    </source>
</evidence>
<dbReference type="EMBL" id="JACRUM010000010">
    <property type="protein sequence ID" value="MBC5864565.1"/>
    <property type="molecule type" value="Genomic_DNA"/>
</dbReference>
<evidence type="ECO:0000256" key="12">
    <source>
        <dbReference type="SAM" id="SignalP"/>
    </source>
</evidence>
<keyword evidence="8" id="KW-0479">Metal-binding</keyword>
<dbReference type="PRINTS" id="PR00756">
    <property type="entry name" value="ALADIPTASE"/>
</dbReference>
<dbReference type="SUPFAM" id="SSF63737">
    <property type="entry name" value="Leukotriene A4 hydrolase N-terminal domain"/>
    <property type="match status" value="1"/>
</dbReference>
<protein>
    <recommendedName>
        <fullName evidence="5">Aminopeptidase N</fullName>
        <ecNumber evidence="4">3.4.11.2</ecNumber>
    </recommendedName>
</protein>
<evidence type="ECO:0000259" key="13">
    <source>
        <dbReference type="Pfam" id="PF01433"/>
    </source>
</evidence>
<evidence type="ECO:0000256" key="7">
    <source>
        <dbReference type="ARBA" id="ARBA00022670"/>
    </source>
</evidence>
<evidence type="ECO:0000256" key="2">
    <source>
        <dbReference type="ARBA" id="ARBA00001947"/>
    </source>
</evidence>
<dbReference type="Proteomes" id="UP000621670">
    <property type="component" value="Unassembled WGS sequence"/>
</dbReference>
<evidence type="ECO:0000313" key="16">
    <source>
        <dbReference type="Proteomes" id="UP000621670"/>
    </source>
</evidence>
<dbReference type="InterPro" id="IPR016024">
    <property type="entry name" value="ARM-type_fold"/>
</dbReference>
<comment type="caution">
    <text evidence="15">The sequence shown here is derived from an EMBL/GenBank/DDBJ whole genome shotgun (WGS) entry which is preliminary data.</text>
</comment>
<evidence type="ECO:0000313" key="15">
    <source>
        <dbReference type="EMBL" id="MBC5864565.1"/>
    </source>
</evidence>
<feature type="signal peptide" evidence="12">
    <location>
        <begin position="1"/>
        <end position="19"/>
    </location>
</feature>
<dbReference type="CDD" id="cd09603">
    <property type="entry name" value="M1_APN_like"/>
    <property type="match status" value="1"/>
</dbReference>
<accession>A0ABR7JJQ7</accession>
<feature type="domain" description="Aminopeptidase N-like N-terminal" evidence="14">
    <location>
        <begin position="28"/>
        <end position="188"/>
    </location>
</feature>
<evidence type="ECO:0000256" key="11">
    <source>
        <dbReference type="ARBA" id="ARBA00023049"/>
    </source>
</evidence>
<dbReference type="SUPFAM" id="SSF55486">
    <property type="entry name" value="Metalloproteases ('zincins'), catalytic domain"/>
    <property type="match status" value="1"/>
</dbReference>
<comment type="similarity">
    <text evidence="3">Belongs to the peptidase M1 family.</text>
</comment>
<evidence type="ECO:0000256" key="5">
    <source>
        <dbReference type="ARBA" id="ARBA00015611"/>
    </source>
</evidence>
<evidence type="ECO:0000256" key="8">
    <source>
        <dbReference type="ARBA" id="ARBA00022723"/>
    </source>
</evidence>
<dbReference type="InterPro" id="IPR001930">
    <property type="entry name" value="Peptidase_M1"/>
</dbReference>